<dbReference type="GO" id="GO:0016705">
    <property type="term" value="F:oxidoreductase activity, acting on paired donors, with incorporation or reduction of molecular oxygen"/>
    <property type="evidence" value="ECO:0007669"/>
    <property type="project" value="InterPro"/>
</dbReference>
<evidence type="ECO:0000256" key="14">
    <source>
        <dbReference type="RuleBase" id="RU000461"/>
    </source>
</evidence>
<dbReference type="Pfam" id="PF00067">
    <property type="entry name" value="p450"/>
    <property type="match status" value="2"/>
</dbReference>
<comment type="subcellular location">
    <subcellularLocation>
        <location evidence="2">Membrane</location>
    </subcellularLocation>
</comment>
<dbReference type="STRING" id="1858805.M5GFB8"/>
<keyword evidence="7 13" id="KW-0479">Metal-binding</keyword>
<dbReference type="OrthoDB" id="1055148at2759"/>
<dbReference type="GO" id="GO:0020037">
    <property type="term" value="F:heme binding"/>
    <property type="evidence" value="ECO:0007669"/>
    <property type="project" value="InterPro"/>
</dbReference>
<evidence type="ECO:0000256" key="12">
    <source>
        <dbReference type="ARBA" id="ARBA00023136"/>
    </source>
</evidence>
<dbReference type="HOGENOM" id="CLU_001570_2_3_1"/>
<dbReference type="Gene3D" id="1.10.630.10">
    <property type="entry name" value="Cytochrome P450"/>
    <property type="match status" value="1"/>
</dbReference>
<dbReference type="GO" id="GO:0005506">
    <property type="term" value="F:iron ion binding"/>
    <property type="evidence" value="ECO:0007669"/>
    <property type="project" value="InterPro"/>
</dbReference>
<evidence type="ECO:0000256" key="4">
    <source>
        <dbReference type="ARBA" id="ARBA00010617"/>
    </source>
</evidence>
<sequence length="497" mass="56424">MSHWLLSISVAWGILFLVTKLYKDRKYSRLPPLPPGWLVIGNLLDLPLSSLMFKKLTVWSKEFGPIYTSRTLNKRVVVLGNAKVAGEILDRMSSKTGGRPEQIKQSICAEVAILPSCNVTHCGEPCAELHMTRSLLVRLNNTPQYTYPKRVPWSWAFSLTRIFRFVSITHRFSTSAAMRTLYGLEGMSIDDSDPSQKLVEVSDRLFETVKPGKKGSCVTFSQSTIDWRISRKSDAFYQQVTNLYKQCYFSEAPGSCISRDLKEKKYPGLDDVNSVWLVGILLLASQDTTKVALQYFFLAMLLHPEVAREAQKQLDTVIGSRPPTFEDQSNLPYIEAILKEVLRWRPPTPGGLAHMTTDDISYEGYLIPQGTMLIDNIWGMTHDPELYPDPEKFDPSRFLTPENEHRSPSPDTRDDYLTFGHGRRACPGRDLVLRELWIVCTYVLWALEVRKPMDEHGQEITPDPDAFIDIGAVVCPSVMWATAIPRFPNLAELMRLA</sequence>
<evidence type="ECO:0000256" key="1">
    <source>
        <dbReference type="ARBA" id="ARBA00001971"/>
    </source>
</evidence>
<organism evidence="15 16">
    <name type="scientific">Dacryopinax primogenitus (strain DJM 731)</name>
    <name type="common">Brown rot fungus</name>
    <dbReference type="NCBI Taxonomy" id="1858805"/>
    <lineage>
        <taxon>Eukaryota</taxon>
        <taxon>Fungi</taxon>
        <taxon>Dikarya</taxon>
        <taxon>Basidiomycota</taxon>
        <taxon>Agaricomycotina</taxon>
        <taxon>Dacrymycetes</taxon>
        <taxon>Dacrymycetales</taxon>
        <taxon>Dacrymycetaceae</taxon>
        <taxon>Dacryopinax</taxon>
    </lineage>
</organism>
<evidence type="ECO:0000256" key="2">
    <source>
        <dbReference type="ARBA" id="ARBA00004370"/>
    </source>
</evidence>
<evidence type="ECO:0000256" key="9">
    <source>
        <dbReference type="ARBA" id="ARBA00023002"/>
    </source>
</evidence>
<dbReference type="PROSITE" id="PS00086">
    <property type="entry name" value="CYTOCHROME_P450"/>
    <property type="match status" value="1"/>
</dbReference>
<dbReference type="PRINTS" id="PR00385">
    <property type="entry name" value="P450"/>
</dbReference>
<evidence type="ECO:0000256" key="13">
    <source>
        <dbReference type="PIRSR" id="PIRSR602401-1"/>
    </source>
</evidence>
<feature type="binding site" description="axial binding residue" evidence="13">
    <location>
        <position position="426"/>
    </location>
    <ligand>
        <name>heme</name>
        <dbReference type="ChEBI" id="CHEBI:30413"/>
    </ligand>
    <ligandPart>
        <name>Fe</name>
        <dbReference type="ChEBI" id="CHEBI:18248"/>
    </ligandPart>
</feature>
<dbReference type="SUPFAM" id="SSF48264">
    <property type="entry name" value="Cytochrome P450"/>
    <property type="match status" value="1"/>
</dbReference>
<dbReference type="RefSeq" id="XP_040630917.1">
    <property type="nucleotide sequence ID" value="XM_040768036.1"/>
</dbReference>
<gene>
    <name evidence="15" type="ORF">DACRYDRAFT_105093</name>
</gene>
<dbReference type="GO" id="GO:0004497">
    <property type="term" value="F:monooxygenase activity"/>
    <property type="evidence" value="ECO:0007669"/>
    <property type="project" value="UniProtKB-KW"/>
</dbReference>
<dbReference type="PANTHER" id="PTHR46300">
    <property type="entry name" value="P450, PUTATIVE (EUROFUNG)-RELATED-RELATED"/>
    <property type="match status" value="1"/>
</dbReference>
<keyword evidence="11 14" id="KW-0503">Monooxygenase</keyword>
<evidence type="ECO:0000256" key="8">
    <source>
        <dbReference type="ARBA" id="ARBA00022989"/>
    </source>
</evidence>
<keyword evidence="10 13" id="KW-0408">Iron</keyword>
<comment type="cofactor">
    <cofactor evidence="1 13">
        <name>heme</name>
        <dbReference type="ChEBI" id="CHEBI:30413"/>
    </cofactor>
</comment>
<reference evidence="15 16" key="1">
    <citation type="journal article" date="2012" name="Science">
        <title>The Paleozoic origin of enzymatic lignin decomposition reconstructed from 31 fungal genomes.</title>
        <authorList>
            <person name="Floudas D."/>
            <person name="Binder M."/>
            <person name="Riley R."/>
            <person name="Barry K."/>
            <person name="Blanchette R.A."/>
            <person name="Henrissat B."/>
            <person name="Martinez A.T."/>
            <person name="Otillar R."/>
            <person name="Spatafora J.W."/>
            <person name="Yadav J.S."/>
            <person name="Aerts A."/>
            <person name="Benoit I."/>
            <person name="Boyd A."/>
            <person name="Carlson A."/>
            <person name="Copeland A."/>
            <person name="Coutinho P.M."/>
            <person name="de Vries R.P."/>
            <person name="Ferreira P."/>
            <person name="Findley K."/>
            <person name="Foster B."/>
            <person name="Gaskell J."/>
            <person name="Glotzer D."/>
            <person name="Gorecki P."/>
            <person name="Heitman J."/>
            <person name="Hesse C."/>
            <person name="Hori C."/>
            <person name="Igarashi K."/>
            <person name="Jurgens J.A."/>
            <person name="Kallen N."/>
            <person name="Kersten P."/>
            <person name="Kohler A."/>
            <person name="Kuees U."/>
            <person name="Kumar T.K.A."/>
            <person name="Kuo A."/>
            <person name="LaButti K."/>
            <person name="Larrondo L.F."/>
            <person name="Lindquist E."/>
            <person name="Ling A."/>
            <person name="Lombard V."/>
            <person name="Lucas S."/>
            <person name="Lundell T."/>
            <person name="Martin R."/>
            <person name="McLaughlin D.J."/>
            <person name="Morgenstern I."/>
            <person name="Morin E."/>
            <person name="Murat C."/>
            <person name="Nagy L.G."/>
            <person name="Nolan M."/>
            <person name="Ohm R.A."/>
            <person name="Patyshakuliyeva A."/>
            <person name="Rokas A."/>
            <person name="Ruiz-Duenas F.J."/>
            <person name="Sabat G."/>
            <person name="Salamov A."/>
            <person name="Samejima M."/>
            <person name="Schmutz J."/>
            <person name="Slot J.C."/>
            <person name="St John F."/>
            <person name="Stenlid J."/>
            <person name="Sun H."/>
            <person name="Sun S."/>
            <person name="Syed K."/>
            <person name="Tsang A."/>
            <person name="Wiebenga A."/>
            <person name="Young D."/>
            <person name="Pisabarro A."/>
            <person name="Eastwood D.C."/>
            <person name="Martin F."/>
            <person name="Cullen D."/>
            <person name="Grigoriev I.V."/>
            <person name="Hibbett D.S."/>
        </authorList>
    </citation>
    <scope>NUCLEOTIDE SEQUENCE [LARGE SCALE GENOMIC DNA]</scope>
    <source>
        <strain evidence="15 16">DJM-731 SS1</strain>
    </source>
</reference>
<dbReference type="GeneID" id="63683098"/>
<keyword evidence="5 13" id="KW-0349">Heme</keyword>
<comment type="pathway">
    <text evidence="3">Secondary metabolite biosynthesis.</text>
</comment>
<proteinExistence type="inferred from homology"/>
<evidence type="ECO:0000256" key="11">
    <source>
        <dbReference type="ARBA" id="ARBA00023033"/>
    </source>
</evidence>
<evidence type="ECO:0000256" key="7">
    <source>
        <dbReference type="ARBA" id="ARBA00022723"/>
    </source>
</evidence>
<dbReference type="InterPro" id="IPR002401">
    <property type="entry name" value="Cyt_P450_E_grp-I"/>
</dbReference>
<keyword evidence="9 14" id="KW-0560">Oxidoreductase</keyword>
<evidence type="ECO:0000256" key="6">
    <source>
        <dbReference type="ARBA" id="ARBA00022692"/>
    </source>
</evidence>
<dbReference type="GO" id="GO:0016020">
    <property type="term" value="C:membrane"/>
    <property type="evidence" value="ECO:0007669"/>
    <property type="project" value="UniProtKB-SubCell"/>
</dbReference>
<comment type="similarity">
    <text evidence="4 14">Belongs to the cytochrome P450 family.</text>
</comment>
<keyword evidence="16" id="KW-1185">Reference proteome</keyword>
<keyword evidence="8" id="KW-1133">Transmembrane helix</keyword>
<dbReference type="InterPro" id="IPR017972">
    <property type="entry name" value="Cyt_P450_CS"/>
</dbReference>
<evidence type="ECO:0000256" key="3">
    <source>
        <dbReference type="ARBA" id="ARBA00005179"/>
    </source>
</evidence>
<evidence type="ECO:0000256" key="5">
    <source>
        <dbReference type="ARBA" id="ARBA00022617"/>
    </source>
</evidence>
<dbReference type="InterPro" id="IPR001128">
    <property type="entry name" value="Cyt_P450"/>
</dbReference>
<name>M5GFB8_DACPD</name>
<evidence type="ECO:0000256" key="10">
    <source>
        <dbReference type="ARBA" id="ARBA00023004"/>
    </source>
</evidence>
<dbReference type="Proteomes" id="UP000030653">
    <property type="component" value="Unassembled WGS sequence"/>
</dbReference>
<dbReference type="AlphaFoldDB" id="M5GFB8"/>
<dbReference type="PRINTS" id="PR00463">
    <property type="entry name" value="EP450I"/>
</dbReference>
<dbReference type="PANTHER" id="PTHR46300:SF2">
    <property type="entry name" value="CYTOCHROME P450 MONOOXYGENASE ALNH-RELATED"/>
    <property type="match status" value="1"/>
</dbReference>
<evidence type="ECO:0000313" key="15">
    <source>
        <dbReference type="EMBL" id="EJU04023.1"/>
    </source>
</evidence>
<dbReference type="InterPro" id="IPR036396">
    <property type="entry name" value="Cyt_P450_sf"/>
</dbReference>
<dbReference type="EMBL" id="JH795858">
    <property type="protein sequence ID" value="EJU04023.1"/>
    <property type="molecule type" value="Genomic_DNA"/>
</dbReference>
<evidence type="ECO:0000313" key="16">
    <source>
        <dbReference type="Proteomes" id="UP000030653"/>
    </source>
</evidence>
<keyword evidence="12" id="KW-0472">Membrane</keyword>
<keyword evidence="6" id="KW-0812">Transmembrane</keyword>
<accession>M5GFB8</accession>
<protein>
    <submittedName>
        <fullName evidence="15">Cytochrome P450</fullName>
    </submittedName>
</protein>
<dbReference type="InterPro" id="IPR050364">
    <property type="entry name" value="Cytochrome_P450_fung"/>
</dbReference>